<evidence type="ECO:0000256" key="1">
    <source>
        <dbReference type="SAM" id="Phobius"/>
    </source>
</evidence>
<sequence length="434" mass="46924">MRPEPFFTNDAVVLGLLLLVLGIIFYTSNLKHKFWSRFYKYVPALLLCYLIPAVLNSLGLISSEWDVVDTTGQVTKEKSQLYFFASRYLLPASLVLLTLSIDLKAIANLGWKALLMFFVGTLGIVIGGPLAILIISYISPETLGGTGFDAIWRGLSTLAGSWIGGGANQAAMLEIFEYNPRKYGAMVLVDIVVANLWMALILLGIGQRKNIDRWLKADNSAIDDLKEKVSAYEKSVSRKSTLSDMMIILAIGFTGVALGHWFSKEISTFLISNFEVFSDKSSALSSFAGQFFWMITIATAFGIALSFTKLKRFEGVGASKIGSVFIYILVATIGMKMDLTTVTENPGLIGIGLIWMSIHAGLLILVAKLIKAPYFFLAVGSQANVGGAASAPVVASAFHPSLTSVGVLLAVFGYAVGTYAAIACTILMEMASKF</sequence>
<organism evidence="2 3">
    <name type="scientific">Mesohalobacter halotolerans</name>
    <dbReference type="NCBI Taxonomy" id="1883405"/>
    <lineage>
        <taxon>Bacteria</taxon>
        <taxon>Pseudomonadati</taxon>
        <taxon>Bacteroidota</taxon>
        <taxon>Flavobacteriia</taxon>
        <taxon>Flavobacteriales</taxon>
        <taxon>Flavobacteriaceae</taxon>
        <taxon>Mesohalobacter</taxon>
    </lineage>
</organism>
<feature type="transmembrane region" description="Helical" evidence="1">
    <location>
        <begin position="283"/>
        <end position="305"/>
    </location>
</feature>
<feature type="transmembrane region" description="Helical" evidence="1">
    <location>
        <begin position="317"/>
        <end position="335"/>
    </location>
</feature>
<feature type="transmembrane region" description="Helical" evidence="1">
    <location>
        <begin position="113"/>
        <end position="138"/>
    </location>
</feature>
<name>A0A4U5TRF9_9FLAO</name>
<protein>
    <submittedName>
        <fullName evidence="2">DUF819 family protein</fullName>
    </submittedName>
</protein>
<comment type="caution">
    <text evidence="2">The sequence shown here is derived from an EMBL/GenBank/DDBJ whole genome shotgun (WGS) entry which is preliminary data.</text>
</comment>
<dbReference type="PANTHER" id="PTHR34289">
    <property type="entry name" value="PROTEIN, PUTATIVE (DUF819)-RELATED"/>
    <property type="match status" value="1"/>
</dbReference>
<keyword evidence="1" id="KW-0812">Transmembrane</keyword>
<reference evidence="2 3" key="1">
    <citation type="submission" date="2019-04" db="EMBL/GenBank/DDBJ databases">
        <title>Psychroflexus halotolerans sp. nov., isolated from a marine solar saltern.</title>
        <authorList>
            <person name="Feng X."/>
        </authorList>
    </citation>
    <scope>NUCLEOTIDE SEQUENCE [LARGE SCALE GENOMIC DNA]</scope>
    <source>
        <strain evidence="2 3">WDS2C27</strain>
    </source>
</reference>
<feature type="transmembrane region" description="Helical" evidence="1">
    <location>
        <begin position="374"/>
        <end position="395"/>
    </location>
</feature>
<feature type="transmembrane region" description="Helical" evidence="1">
    <location>
        <begin position="6"/>
        <end position="26"/>
    </location>
</feature>
<feature type="transmembrane region" description="Helical" evidence="1">
    <location>
        <begin position="38"/>
        <end position="61"/>
    </location>
</feature>
<dbReference type="Pfam" id="PF05684">
    <property type="entry name" value="DUF819"/>
    <property type="match status" value="1"/>
</dbReference>
<keyword evidence="3" id="KW-1185">Reference proteome</keyword>
<keyword evidence="1" id="KW-1133">Transmembrane helix</keyword>
<dbReference type="OrthoDB" id="653763at2"/>
<proteinExistence type="predicted"/>
<keyword evidence="1" id="KW-0472">Membrane</keyword>
<feature type="transmembrane region" description="Helical" evidence="1">
    <location>
        <begin position="347"/>
        <end position="367"/>
    </location>
</feature>
<feature type="transmembrane region" description="Helical" evidence="1">
    <location>
        <begin position="81"/>
        <end position="101"/>
    </location>
</feature>
<feature type="transmembrane region" description="Helical" evidence="1">
    <location>
        <begin position="407"/>
        <end position="428"/>
    </location>
</feature>
<dbReference type="InterPro" id="IPR008537">
    <property type="entry name" value="DUF819"/>
</dbReference>
<dbReference type="EMBL" id="SWMU01000002">
    <property type="protein sequence ID" value="TKS56840.1"/>
    <property type="molecule type" value="Genomic_DNA"/>
</dbReference>
<feature type="transmembrane region" description="Helical" evidence="1">
    <location>
        <begin position="183"/>
        <end position="206"/>
    </location>
</feature>
<gene>
    <name evidence="2" type="ORF">FCN74_06400</name>
</gene>
<dbReference type="PANTHER" id="PTHR34289:SF8">
    <property type="entry name" value="DUF819 DOMAIN-CONTAINING PROTEIN"/>
    <property type="match status" value="1"/>
</dbReference>
<dbReference type="AlphaFoldDB" id="A0A4U5TRF9"/>
<evidence type="ECO:0000313" key="3">
    <source>
        <dbReference type="Proteomes" id="UP000306552"/>
    </source>
</evidence>
<evidence type="ECO:0000313" key="2">
    <source>
        <dbReference type="EMBL" id="TKS56840.1"/>
    </source>
</evidence>
<feature type="transmembrane region" description="Helical" evidence="1">
    <location>
        <begin position="245"/>
        <end position="263"/>
    </location>
</feature>
<accession>A0A4U5TRF9</accession>
<dbReference type="Proteomes" id="UP000306552">
    <property type="component" value="Unassembled WGS sequence"/>
</dbReference>